<dbReference type="Proteomes" id="UP000734854">
    <property type="component" value="Unassembled WGS sequence"/>
</dbReference>
<dbReference type="InterPro" id="IPR036526">
    <property type="entry name" value="C-N_Hydrolase_sf"/>
</dbReference>
<dbReference type="SUPFAM" id="SSF56317">
    <property type="entry name" value="Carbon-nitrogen hydrolase"/>
    <property type="match status" value="1"/>
</dbReference>
<proteinExistence type="predicted"/>
<sequence length="127" mass="14483">MFSGWLELLIRRGQTSYLFRLLPTSEALQWASYNIKMKGAISASITSTDLYEETSIIIIYHVYAFKFCRMQQLAKELAVVIPMSFFEEENNAHYNSVAIIYADGLIGGLRLILISKMTCFNGVAWKP</sequence>
<dbReference type="EMBL" id="JACMSC010000007">
    <property type="protein sequence ID" value="KAG6513223.1"/>
    <property type="molecule type" value="Genomic_DNA"/>
</dbReference>
<evidence type="ECO:0000313" key="2">
    <source>
        <dbReference type="Proteomes" id="UP000734854"/>
    </source>
</evidence>
<reference evidence="1 2" key="1">
    <citation type="submission" date="2020-08" db="EMBL/GenBank/DDBJ databases">
        <title>Plant Genome Project.</title>
        <authorList>
            <person name="Zhang R.-G."/>
        </authorList>
    </citation>
    <scope>NUCLEOTIDE SEQUENCE [LARGE SCALE GENOMIC DNA]</scope>
    <source>
        <tissue evidence="1">Rhizome</tissue>
    </source>
</reference>
<evidence type="ECO:0000313" key="1">
    <source>
        <dbReference type="EMBL" id="KAG6513223.1"/>
    </source>
</evidence>
<accession>A0A8J5GWW8</accession>
<keyword evidence="2" id="KW-1185">Reference proteome</keyword>
<dbReference type="AlphaFoldDB" id="A0A8J5GWW8"/>
<name>A0A8J5GWW8_ZINOF</name>
<gene>
    <name evidence="1" type="ORF">ZIOFF_023535</name>
</gene>
<comment type="caution">
    <text evidence="1">The sequence shown here is derived from an EMBL/GenBank/DDBJ whole genome shotgun (WGS) entry which is preliminary data.</text>
</comment>
<protein>
    <submittedName>
        <fullName evidence="1">Uncharacterized protein</fullName>
    </submittedName>
</protein>
<organism evidence="1 2">
    <name type="scientific">Zingiber officinale</name>
    <name type="common">Ginger</name>
    <name type="synonym">Amomum zingiber</name>
    <dbReference type="NCBI Taxonomy" id="94328"/>
    <lineage>
        <taxon>Eukaryota</taxon>
        <taxon>Viridiplantae</taxon>
        <taxon>Streptophyta</taxon>
        <taxon>Embryophyta</taxon>
        <taxon>Tracheophyta</taxon>
        <taxon>Spermatophyta</taxon>
        <taxon>Magnoliopsida</taxon>
        <taxon>Liliopsida</taxon>
        <taxon>Zingiberales</taxon>
        <taxon>Zingiberaceae</taxon>
        <taxon>Zingiber</taxon>
    </lineage>
</organism>